<name>A0A1Y1K6I3_PHOPY</name>
<evidence type="ECO:0000313" key="1">
    <source>
        <dbReference type="EMBL" id="JAV55016.1"/>
    </source>
</evidence>
<dbReference type="KEGG" id="ppyr:116165961"/>
<dbReference type="EMBL" id="GEZM01096237">
    <property type="protein sequence ID" value="JAV55016.1"/>
    <property type="molecule type" value="Transcribed_RNA"/>
</dbReference>
<protein>
    <submittedName>
        <fullName evidence="1">Uncharacterized protein</fullName>
    </submittedName>
</protein>
<dbReference type="GeneID" id="116165961"/>
<dbReference type="RefSeq" id="XP_031336610.1">
    <property type="nucleotide sequence ID" value="XM_031480750.1"/>
</dbReference>
<accession>A0A1Y1K6I3</accession>
<sequence>MEFEVLACKIFVTISYKKMKICSALSNTTLEQNIRVRQIFQLPLLLMECLWIYFFDYQRDAARDVDTSREKTGLKQYLPPSLANDDTFPLRRPKQLVNSAILNKDQHSWG</sequence>
<reference evidence="1" key="1">
    <citation type="journal article" date="2016" name="Sci. Rep.">
        <title>Molecular characterization of firefly nuptial gifts: a multi-omics approach sheds light on postcopulatory sexual selection.</title>
        <authorList>
            <person name="Al-Wathiqui N."/>
            <person name="Fallon T.R."/>
            <person name="South A."/>
            <person name="Weng J.K."/>
            <person name="Lewis S.M."/>
        </authorList>
    </citation>
    <scope>NUCLEOTIDE SEQUENCE</scope>
</reference>
<proteinExistence type="predicted"/>
<organism evidence="1">
    <name type="scientific">Photinus pyralis</name>
    <name type="common">Common eastern firefly</name>
    <name type="synonym">Lampyris pyralis</name>
    <dbReference type="NCBI Taxonomy" id="7054"/>
    <lineage>
        <taxon>Eukaryota</taxon>
        <taxon>Metazoa</taxon>
        <taxon>Ecdysozoa</taxon>
        <taxon>Arthropoda</taxon>
        <taxon>Hexapoda</taxon>
        <taxon>Insecta</taxon>
        <taxon>Pterygota</taxon>
        <taxon>Neoptera</taxon>
        <taxon>Endopterygota</taxon>
        <taxon>Coleoptera</taxon>
        <taxon>Polyphaga</taxon>
        <taxon>Elateriformia</taxon>
        <taxon>Elateroidea</taxon>
        <taxon>Lampyridae</taxon>
        <taxon>Lampyrinae</taxon>
        <taxon>Photinus</taxon>
    </lineage>
</organism>
<dbReference type="AlphaFoldDB" id="A0A1Y1K6I3"/>